<dbReference type="AlphaFoldDB" id="A0A5D3DQT4"/>
<sequence>MVQKVLRSLPSRFSMKVIAIEEANDITTIKLDELFRSLCTFKLHWKIKTNRDGTSSNSSSSSSTNVDFSSRKRDQDQGTSHKDKSNKSDKIVRCQECEGIQTLPSTMPHLFEEKEEDSQYYLVR</sequence>
<reference evidence="4 5" key="1">
    <citation type="submission" date="2019-08" db="EMBL/GenBank/DDBJ databases">
        <title>Draft genome sequences of two oriental melons (Cucumis melo L. var makuwa).</title>
        <authorList>
            <person name="Kwon S.-Y."/>
        </authorList>
    </citation>
    <scope>NUCLEOTIDE SEQUENCE [LARGE SCALE GENOMIC DNA]</scope>
    <source>
        <strain evidence="5">cv. Chang Bougi</strain>
        <strain evidence="4">cv. SW 3</strain>
        <tissue evidence="3">Leaf</tissue>
    </source>
</reference>
<dbReference type="Proteomes" id="UP000321393">
    <property type="component" value="Unassembled WGS sequence"/>
</dbReference>
<dbReference type="Proteomes" id="UP000321947">
    <property type="component" value="Unassembled WGS sequence"/>
</dbReference>
<feature type="compositionally biased region" description="Low complexity" evidence="1">
    <location>
        <begin position="54"/>
        <end position="65"/>
    </location>
</feature>
<feature type="region of interest" description="Disordered" evidence="1">
    <location>
        <begin position="50"/>
        <end position="90"/>
    </location>
</feature>
<evidence type="ECO:0000313" key="5">
    <source>
        <dbReference type="Proteomes" id="UP000321947"/>
    </source>
</evidence>
<dbReference type="OrthoDB" id="694535at2759"/>
<organism evidence="3 5">
    <name type="scientific">Cucumis melo var. makuwa</name>
    <name type="common">Oriental melon</name>
    <dbReference type="NCBI Taxonomy" id="1194695"/>
    <lineage>
        <taxon>Eukaryota</taxon>
        <taxon>Viridiplantae</taxon>
        <taxon>Streptophyta</taxon>
        <taxon>Embryophyta</taxon>
        <taxon>Tracheophyta</taxon>
        <taxon>Spermatophyta</taxon>
        <taxon>Magnoliopsida</taxon>
        <taxon>eudicotyledons</taxon>
        <taxon>Gunneridae</taxon>
        <taxon>Pentapetalae</taxon>
        <taxon>rosids</taxon>
        <taxon>fabids</taxon>
        <taxon>Cucurbitales</taxon>
        <taxon>Cucurbitaceae</taxon>
        <taxon>Benincaseae</taxon>
        <taxon>Cucumis</taxon>
    </lineage>
</organism>
<name>A0A5D3DQT4_CUCMM</name>
<evidence type="ECO:0000313" key="2">
    <source>
        <dbReference type="EMBL" id="KAA0067164.1"/>
    </source>
</evidence>
<accession>A0A5D3DQT4</accession>
<evidence type="ECO:0000313" key="3">
    <source>
        <dbReference type="EMBL" id="TYK26013.1"/>
    </source>
</evidence>
<dbReference type="EMBL" id="SSTD01003575">
    <property type="protein sequence ID" value="TYK26013.1"/>
    <property type="molecule type" value="Genomic_DNA"/>
</dbReference>
<evidence type="ECO:0000256" key="1">
    <source>
        <dbReference type="SAM" id="MobiDB-lite"/>
    </source>
</evidence>
<dbReference type="EMBL" id="SSTE01000699">
    <property type="protein sequence ID" value="KAA0067164.1"/>
    <property type="molecule type" value="Genomic_DNA"/>
</dbReference>
<feature type="region of interest" description="Disordered" evidence="1">
    <location>
        <begin position="105"/>
        <end position="124"/>
    </location>
</feature>
<protein>
    <submittedName>
        <fullName evidence="3">Gag-proteinase polyprotein</fullName>
    </submittedName>
</protein>
<evidence type="ECO:0000313" key="4">
    <source>
        <dbReference type="Proteomes" id="UP000321393"/>
    </source>
</evidence>
<comment type="caution">
    <text evidence="3">The sequence shown here is derived from an EMBL/GenBank/DDBJ whole genome shotgun (WGS) entry which is preliminary data.</text>
</comment>
<proteinExistence type="predicted"/>
<feature type="compositionally biased region" description="Basic and acidic residues" evidence="1">
    <location>
        <begin position="69"/>
        <end position="90"/>
    </location>
</feature>
<gene>
    <name evidence="3" type="ORF">E5676_scaffold1567G00180</name>
    <name evidence="2" type="ORF">E6C27_scaffold38G002390</name>
</gene>